<dbReference type="Pfam" id="PF04294">
    <property type="entry name" value="VanW"/>
    <property type="match status" value="1"/>
</dbReference>
<proteinExistence type="predicted"/>
<dbReference type="PANTHER" id="PTHR35788">
    <property type="entry name" value="EXPORTED PROTEIN-RELATED"/>
    <property type="match status" value="1"/>
</dbReference>
<gene>
    <name evidence="2" type="ORF">GCM10008939_14900</name>
</gene>
<dbReference type="PANTHER" id="PTHR35788:SF1">
    <property type="entry name" value="EXPORTED PROTEIN"/>
    <property type="match status" value="1"/>
</dbReference>
<evidence type="ECO:0000313" key="3">
    <source>
        <dbReference type="Proteomes" id="UP000635726"/>
    </source>
</evidence>
<keyword evidence="3" id="KW-1185">Reference proteome</keyword>
<evidence type="ECO:0000259" key="1">
    <source>
        <dbReference type="Pfam" id="PF12229"/>
    </source>
</evidence>
<reference evidence="2" key="2">
    <citation type="submission" date="2020-09" db="EMBL/GenBank/DDBJ databases">
        <authorList>
            <person name="Sun Q."/>
            <person name="Ohkuma M."/>
        </authorList>
    </citation>
    <scope>NUCLEOTIDE SEQUENCE</scope>
    <source>
        <strain evidence="2">JCM 14371</strain>
    </source>
</reference>
<dbReference type="AlphaFoldDB" id="A0A917UP17"/>
<name>A0A917UP17_9DEIO</name>
<dbReference type="EMBL" id="BMOE01000004">
    <property type="protein sequence ID" value="GGJ71548.1"/>
    <property type="molecule type" value="Genomic_DNA"/>
</dbReference>
<protein>
    <recommendedName>
        <fullName evidence="1">YoaR-like putative peptidoglycan binding domain-containing protein</fullName>
    </recommendedName>
</protein>
<accession>A0A917UP17</accession>
<dbReference type="InterPro" id="IPR022029">
    <property type="entry name" value="YoaR-like_PG-bd"/>
</dbReference>
<feature type="domain" description="YoaR-like putative peptidoglycan binding" evidence="1">
    <location>
        <begin position="259"/>
        <end position="321"/>
    </location>
</feature>
<comment type="caution">
    <text evidence="2">The sequence shown here is derived from an EMBL/GenBank/DDBJ whole genome shotgun (WGS) entry which is preliminary data.</text>
</comment>
<dbReference type="InterPro" id="IPR007391">
    <property type="entry name" value="Vancomycin_resist_VanW"/>
</dbReference>
<dbReference type="Proteomes" id="UP000635726">
    <property type="component" value="Unassembled WGS sequence"/>
</dbReference>
<organism evidence="2 3">
    <name type="scientific">Deinococcus aquiradiocola</name>
    <dbReference type="NCBI Taxonomy" id="393059"/>
    <lineage>
        <taxon>Bacteria</taxon>
        <taxon>Thermotogati</taxon>
        <taxon>Deinococcota</taxon>
        <taxon>Deinococci</taxon>
        <taxon>Deinococcales</taxon>
        <taxon>Deinococcaceae</taxon>
        <taxon>Deinococcus</taxon>
    </lineage>
</organism>
<evidence type="ECO:0000313" key="2">
    <source>
        <dbReference type="EMBL" id="GGJ71548.1"/>
    </source>
</evidence>
<dbReference type="Pfam" id="PF12229">
    <property type="entry name" value="PG_binding_4"/>
    <property type="match status" value="2"/>
</dbReference>
<feature type="domain" description="YoaR-like putative peptidoglycan binding" evidence="1">
    <location>
        <begin position="90"/>
        <end position="191"/>
    </location>
</feature>
<sequence>MNAVNTESRPTTPNPRRRVLALGIAGSAAVLLLGGALALGMNTTPGTIASGIRVGGVDLGGMTREAALARLGQISGDAPQITVQAGTASWTVPATQLGWSLDPQAELNAAIAASSGRSLAQKVETLIGQAPTQDLPLVQKYDPAVARSALTALTAAQNTAPRNASIVFDKTRYAVRPGTPGIQVKVDDGVQTLVQHPDTRTLTLNVVQATPMYSTQSLQALVDQGNALVRPLTVRLGETGPVFTLTRLQVANLFWVRQAGLELDRDTIAAKVKQISAAVDQPAQNARYALKGSTLSKVPEKAGLVSDPAQTLKLLSQAVLDPKATSIVLTPKVSAPTLKLADLPDASKLTLIATGRSTYYHSSPARRVNVANAAAKINGAVVAPGENFSFLDTLGGISPENGFVTGLIISAGRTVDGLGGGVCQVSTTVFRALYQAGLPVVERNQHAYRVGYYEPQVGFEAAVYDPGKDLKLKNDTGGPILVKTLNDNARSTLTVQVWGLPQTRKVSISPAVITSHTAHPAPKYVPSADLPRGAMKQIDWAADGYNLYITRTIQDKGVTRSDRTVTSYKPWQAIYEVGQ</sequence>
<dbReference type="InterPro" id="IPR052913">
    <property type="entry name" value="Glycopeptide_resist_protein"/>
</dbReference>
<reference evidence="2" key="1">
    <citation type="journal article" date="2014" name="Int. J. Syst. Evol. Microbiol.">
        <title>Complete genome sequence of Corynebacterium casei LMG S-19264T (=DSM 44701T), isolated from a smear-ripened cheese.</title>
        <authorList>
            <consortium name="US DOE Joint Genome Institute (JGI-PGF)"/>
            <person name="Walter F."/>
            <person name="Albersmeier A."/>
            <person name="Kalinowski J."/>
            <person name="Ruckert C."/>
        </authorList>
    </citation>
    <scope>NUCLEOTIDE SEQUENCE</scope>
    <source>
        <strain evidence="2">JCM 14371</strain>
    </source>
</reference>